<dbReference type="InterPro" id="IPR003593">
    <property type="entry name" value="AAA+_ATPase"/>
</dbReference>
<evidence type="ECO:0000256" key="5">
    <source>
        <dbReference type="ARBA" id="ARBA00022741"/>
    </source>
</evidence>
<reference evidence="12" key="1">
    <citation type="submission" date="2022-10" db="EMBL/GenBank/DDBJ databases">
        <authorList>
            <person name="Aires J."/>
            <person name="Mesa V."/>
        </authorList>
    </citation>
    <scope>NUCLEOTIDE SEQUENCE</scope>
    <source>
        <strain evidence="12">Clostridium neonatale JD116</strain>
    </source>
</reference>
<evidence type="ECO:0000256" key="3">
    <source>
        <dbReference type="ARBA" id="ARBA00022475"/>
    </source>
</evidence>
<name>A0AAD1YJH5_9CLOT</name>
<dbReference type="Pfam" id="PF00005">
    <property type="entry name" value="ABC_tran"/>
    <property type="match status" value="1"/>
</dbReference>
<dbReference type="InterPro" id="IPR011527">
    <property type="entry name" value="ABC1_TM_dom"/>
</dbReference>
<dbReference type="InterPro" id="IPR039421">
    <property type="entry name" value="Type_1_exporter"/>
</dbReference>
<evidence type="ECO:0000256" key="8">
    <source>
        <dbReference type="ARBA" id="ARBA00023136"/>
    </source>
</evidence>
<dbReference type="InterPro" id="IPR027417">
    <property type="entry name" value="P-loop_NTPase"/>
</dbReference>
<evidence type="ECO:0000256" key="6">
    <source>
        <dbReference type="ARBA" id="ARBA00022840"/>
    </source>
</evidence>
<dbReference type="FunFam" id="3.40.50.300:FF:000854">
    <property type="entry name" value="Multidrug ABC transporter ATP-binding protein"/>
    <property type="match status" value="1"/>
</dbReference>
<keyword evidence="7 9" id="KW-1133">Transmembrane helix</keyword>
<dbReference type="GO" id="GO:0140359">
    <property type="term" value="F:ABC-type transporter activity"/>
    <property type="evidence" value="ECO:0007669"/>
    <property type="project" value="InterPro"/>
</dbReference>
<dbReference type="Gene3D" id="3.40.50.300">
    <property type="entry name" value="P-loop containing nucleotide triphosphate hydrolases"/>
    <property type="match status" value="1"/>
</dbReference>
<dbReference type="InterPro" id="IPR003439">
    <property type="entry name" value="ABC_transporter-like_ATP-bd"/>
</dbReference>
<evidence type="ECO:0000256" key="4">
    <source>
        <dbReference type="ARBA" id="ARBA00022692"/>
    </source>
</evidence>
<feature type="domain" description="ABC transmembrane type-1" evidence="11">
    <location>
        <begin position="1"/>
        <end position="220"/>
    </location>
</feature>
<dbReference type="GO" id="GO:0016887">
    <property type="term" value="F:ATP hydrolysis activity"/>
    <property type="evidence" value="ECO:0007669"/>
    <property type="project" value="InterPro"/>
</dbReference>
<dbReference type="PROSITE" id="PS50893">
    <property type="entry name" value="ABC_TRANSPORTER_2"/>
    <property type="match status" value="1"/>
</dbReference>
<dbReference type="SMART" id="SM00382">
    <property type="entry name" value="AAA"/>
    <property type="match status" value="1"/>
</dbReference>
<dbReference type="GO" id="GO:0005886">
    <property type="term" value="C:plasma membrane"/>
    <property type="evidence" value="ECO:0007669"/>
    <property type="project" value="UniProtKB-SubCell"/>
</dbReference>
<keyword evidence="3" id="KW-1003">Cell membrane</keyword>
<dbReference type="GO" id="GO:0005524">
    <property type="term" value="F:ATP binding"/>
    <property type="evidence" value="ECO:0007669"/>
    <property type="project" value="UniProtKB-KW"/>
</dbReference>
<sequence length="498" mass="55783">MASANARITLRELIYKKLLRLGPGYSNVESTAAVVQMSIEGVEQLEIYFGKYLPQFFYSMLAPITLFIFISFISLKAALVFIVCVPLIPLSIIAIMKIAKRILKAYWKNYSNLGGRFLENLQGLTTLKVFNLDEEKHEQMNNEAERFRRITMKVLSMQLNSINIMDFIAFGGAALGTIVALNQFRNGQLLAGDLLIIILLSSEFFIPLRLLGSYFHIAMNGMTASDRIFELLDSEEKEKNTKEITNELDDVSIEFEDVTFSYDGKRRVLNNINLEVNKGQLVAIVGESGSGKSTIASLILNSYSSTSGKIKVNDINIENISSDDLYKKISLVSTNSYIFNGTILDNLLMGNRNAKDEEIDDALKKSRLDEFINSLKDGVNTNVGEGGNSLSGGQKQRLSLARAILADREMIIFDEATSNIDVESEEAIWKAIYELAVNKTILVISHRLANVTKADSIYVMKNGYLVEHGNHEELLNLKGEYLNMINKQNELENIRKGC</sequence>
<dbReference type="EMBL" id="CAMTCP010000303">
    <property type="protein sequence ID" value="CAI3702110.1"/>
    <property type="molecule type" value="Genomic_DNA"/>
</dbReference>
<gene>
    <name evidence="12" type="ORF">CNEO2_90083</name>
</gene>
<keyword evidence="4 9" id="KW-0812">Transmembrane</keyword>
<evidence type="ECO:0000256" key="9">
    <source>
        <dbReference type="SAM" id="Phobius"/>
    </source>
</evidence>
<dbReference type="SUPFAM" id="SSF90123">
    <property type="entry name" value="ABC transporter transmembrane region"/>
    <property type="match status" value="1"/>
</dbReference>
<dbReference type="InterPro" id="IPR017871">
    <property type="entry name" value="ABC_transporter-like_CS"/>
</dbReference>
<feature type="transmembrane region" description="Helical" evidence="9">
    <location>
        <begin position="56"/>
        <end position="73"/>
    </location>
</feature>
<dbReference type="Proteomes" id="UP001189143">
    <property type="component" value="Unassembled WGS sequence"/>
</dbReference>
<dbReference type="GO" id="GO:0034040">
    <property type="term" value="F:ATPase-coupled lipid transmembrane transporter activity"/>
    <property type="evidence" value="ECO:0007669"/>
    <property type="project" value="TreeGrafter"/>
</dbReference>
<keyword evidence="6" id="KW-0067">ATP-binding</keyword>
<evidence type="ECO:0000259" key="11">
    <source>
        <dbReference type="PROSITE" id="PS50929"/>
    </source>
</evidence>
<evidence type="ECO:0000256" key="7">
    <source>
        <dbReference type="ARBA" id="ARBA00022989"/>
    </source>
</evidence>
<feature type="transmembrane region" description="Helical" evidence="9">
    <location>
        <begin position="194"/>
        <end position="212"/>
    </location>
</feature>
<dbReference type="InterPro" id="IPR036640">
    <property type="entry name" value="ABC1_TM_sf"/>
</dbReference>
<keyword evidence="5" id="KW-0547">Nucleotide-binding</keyword>
<dbReference type="PANTHER" id="PTHR24221:SF654">
    <property type="entry name" value="ATP-BINDING CASSETTE SUB-FAMILY B MEMBER 6"/>
    <property type="match status" value="1"/>
</dbReference>
<comment type="caution">
    <text evidence="12">The sequence shown here is derived from an EMBL/GenBank/DDBJ whole genome shotgun (WGS) entry which is preliminary data.</text>
</comment>
<dbReference type="PANTHER" id="PTHR24221">
    <property type="entry name" value="ATP-BINDING CASSETTE SUB-FAMILY B"/>
    <property type="match status" value="1"/>
</dbReference>
<dbReference type="Gene3D" id="1.20.1560.10">
    <property type="entry name" value="ABC transporter type 1, transmembrane domain"/>
    <property type="match status" value="1"/>
</dbReference>
<feature type="transmembrane region" description="Helical" evidence="9">
    <location>
        <begin position="162"/>
        <end position="182"/>
    </location>
</feature>
<accession>A0AAD1YJH5</accession>
<proteinExistence type="predicted"/>
<evidence type="ECO:0000313" key="12">
    <source>
        <dbReference type="EMBL" id="CAI3702110.1"/>
    </source>
</evidence>
<dbReference type="CDD" id="cd18781">
    <property type="entry name" value="ABC_6TM_AarD_CydDC_like"/>
    <property type="match status" value="1"/>
</dbReference>
<evidence type="ECO:0000256" key="1">
    <source>
        <dbReference type="ARBA" id="ARBA00004651"/>
    </source>
</evidence>
<comment type="subcellular location">
    <subcellularLocation>
        <location evidence="1">Cell membrane</location>
        <topology evidence="1">Multi-pass membrane protein</topology>
    </subcellularLocation>
</comment>
<evidence type="ECO:0000259" key="10">
    <source>
        <dbReference type="PROSITE" id="PS50893"/>
    </source>
</evidence>
<dbReference type="PROSITE" id="PS50929">
    <property type="entry name" value="ABC_TM1F"/>
    <property type="match status" value="1"/>
</dbReference>
<keyword evidence="2" id="KW-0813">Transport</keyword>
<evidence type="ECO:0000313" key="13">
    <source>
        <dbReference type="Proteomes" id="UP001189143"/>
    </source>
</evidence>
<feature type="domain" description="ABC transporter" evidence="10">
    <location>
        <begin position="253"/>
        <end position="487"/>
    </location>
</feature>
<dbReference type="Pfam" id="PF00664">
    <property type="entry name" value="ABC_membrane"/>
    <property type="match status" value="1"/>
</dbReference>
<organism evidence="12 13">
    <name type="scientific">Clostridium neonatale</name>
    <dbReference type="NCBI Taxonomy" id="137838"/>
    <lineage>
        <taxon>Bacteria</taxon>
        <taxon>Bacillati</taxon>
        <taxon>Bacillota</taxon>
        <taxon>Clostridia</taxon>
        <taxon>Eubacteriales</taxon>
        <taxon>Clostridiaceae</taxon>
        <taxon>Clostridium</taxon>
    </lineage>
</organism>
<dbReference type="AlphaFoldDB" id="A0AAD1YJH5"/>
<dbReference type="SUPFAM" id="SSF52540">
    <property type="entry name" value="P-loop containing nucleoside triphosphate hydrolases"/>
    <property type="match status" value="1"/>
</dbReference>
<protein>
    <submittedName>
        <fullName evidence="12">ABC transporter, ATPase/permease components</fullName>
    </submittedName>
</protein>
<feature type="transmembrane region" description="Helical" evidence="9">
    <location>
        <begin position="79"/>
        <end position="99"/>
    </location>
</feature>
<keyword evidence="8 9" id="KW-0472">Membrane</keyword>
<evidence type="ECO:0000256" key="2">
    <source>
        <dbReference type="ARBA" id="ARBA00022448"/>
    </source>
</evidence>
<dbReference type="PROSITE" id="PS00211">
    <property type="entry name" value="ABC_TRANSPORTER_1"/>
    <property type="match status" value="1"/>
</dbReference>